<accession>A0A8J3FDX7</accession>
<dbReference type="AlphaFoldDB" id="A0A8J3FDX7"/>
<reference evidence="1" key="2">
    <citation type="submission" date="2020-09" db="EMBL/GenBank/DDBJ databases">
        <authorList>
            <person name="Sun Q."/>
            <person name="Ohkuma M."/>
        </authorList>
    </citation>
    <scope>NUCLEOTIDE SEQUENCE</scope>
    <source>
        <strain evidence="1">JCM 12862</strain>
    </source>
</reference>
<reference evidence="1" key="1">
    <citation type="journal article" date="2014" name="Int. J. Syst. Evol. Microbiol.">
        <title>Complete genome sequence of Corynebacterium casei LMG S-19264T (=DSM 44701T), isolated from a smear-ripened cheese.</title>
        <authorList>
            <consortium name="US DOE Joint Genome Institute (JGI-PGF)"/>
            <person name="Walter F."/>
            <person name="Albersmeier A."/>
            <person name="Kalinowski J."/>
            <person name="Ruckert C."/>
        </authorList>
    </citation>
    <scope>NUCLEOTIDE SEQUENCE</scope>
    <source>
        <strain evidence="1">JCM 12862</strain>
    </source>
</reference>
<dbReference type="Proteomes" id="UP000612329">
    <property type="component" value="Unassembled WGS sequence"/>
</dbReference>
<evidence type="ECO:0000313" key="2">
    <source>
        <dbReference type="Proteomes" id="UP000612329"/>
    </source>
</evidence>
<sequence length="210" mass="25203">MFYDSLLVNENNNIFNGPEYIDIHKSISKEDHKFYKSYDFHKGLVVYNGQPYFDIKMKYDLLNDLLIIQFDNKNFKYISLNSSLISEFEIDNNRFVRLKNNTILEPYYKNGFFEVAYQNKEYSLYTKYKKVEKKKIINKSIYYTFKEHSVHFLNFKNKLNLIDSKKDLLKAIPGRESEVKTFFSSYSKLFKKNKQQFLIKLLGNLSANQQ</sequence>
<comment type="caution">
    <text evidence="1">The sequence shown here is derived from an EMBL/GenBank/DDBJ whole genome shotgun (WGS) entry which is preliminary data.</text>
</comment>
<organism evidence="1 2">
    <name type="scientific">Yeosuana aromativorans</name>
    <dbReference type="NCBI Taxonomy" id="288019"/>
    <lineage>
        <taxon>Bacteria</taxon>
        <taxon>Pseudomonadati</taxon>
        <taxon>Bacteroidota</taxon>
        <taxon>Flavobacteriia</taxon>
        <taxon>Flavobacteriales</taxon>
        <taxon>Flavobacteriaceae</taxon>
        <taxon>Yeosuana</taxon>
    </lineage>
</organism>
<protein>
    <submittedName>
        <fullName evidence="1">Uncharacterized protein</fullName>
    </submittedName>
</protein>
<name>A0A8J3FDX7_9FLAO</name>
<evidence type="ECO:0000313" key="1">
    <source>
        <dbReference type="EMBL" id="GGK11885.1"/>
    </source>
</evidence>
<dbReference type="EMBL" id="BMNR01000001">
    <property type="protein sequence ID" value="GGK11885.1"/>
    <property type="molecule type" value="Genomic_DNA"/>
</dbReference>
<gene>
    <name evidence="1" type="ORF">GCM10007962_02660</name>
</gene>
<proteinExistence type="predicted"/>
<keyword evidence="2" id="KW-1185">Reference proteome</keyword>